<dbReference type="PANTHER" id="PTHR33507:SF4">
    <property type="entry name" value="NODULATION COMPETITIVENESS PROTEIN NFED"/>
    <property type="match status" value="1"/>
</dbReference>
<dbReference type="EMBL" id="OJIN01000221">
    <property type="protein sequence ID" value="SPD75806.1"/>
    <property type="molecule type" value="Genomic_DNA"/>
</dbReference>
<dbReference type="CDD" id="cd07020">
    <property type="entry name" value="Clp_protease_NfeD_1"/>
    <property type="match status" value="1"/>
</dbReference>
<evidence type="ECO:0000259" key="8">
    <source>
        <dbReference type="Pfam" id="PF24961"/>
    </source>
</evidence>
<dbReference type="InterPro" id="IPR029045">
    <property type="entry name" value="ClpP/crotonase-like_dom_sf"/>
</dbReference>
<dbReference type="SUPFAM" id="SSF52096">
    <property type="entry name" value="ClpP/crotonase"/>
    <property type="match status" value="1"/>
</dbReference>
<evidence type="ECO:0000256" key="2">
    <source>
        <dbReference type="ARBA" id="ARBA00022692"/>
    </source>
</evidence>
<evidence type="ECO:0000256" key="6">
    <source>
        <dbReference type="SAM" id="SignalP"/>
    </source>
</evidence>
<keyword evidence="4 5" id="KW-0472">Membrane</keyword>
<dbReference type="InterPro" id="IPR056739">
    <property type="entry name" value="NfeD_membrane"/>
</dbReference>
<evidence type="ECO:0000256" key="3">
    <source>
        <dbReference type="ARBA" id="ARBA00022989"/>
    </source>
</evidence>
<feature type="transmembrane region" description="Helical" evidence="5">
    <location>
        <begin position="268"/>
        <end position="285"/>
    </location>
</feature>
<dbReference type="Gene3D" id="2.40.50.140">
    <property type="entry name" value="Nucleic acid-binding proteins"/>
    <property type="match status" value="1"/>
</dbReference>
<dbReference type="InterPro" id="IPR012340">
    <property type="entry name" value="NA-bd_OB-fold"/>
</dbReference>
<dbReference type="FunFam" id="3.90.226.10:FF:000089">
    <property type="entry name" value="Membrane-bound serine protease"/>
    <property type="match status" value="1"/>
</dbReference>
<dbReference type="InterPro" id="IPR056738">
    <property type="entry name" value="NfeD1b_N"/>
</dbReference>
<dbReference type="Gene3D" id="3.90.226.10">
    <property type="entry name" value="2-enoyl-CoA Hydratase, Chain A, domain 1"/>
    <property type="match status" value="1"/>
</dbReference>
<dbReference type="AlphaFoldDB" id="A0A445N292"/>
<feature type="domain" description="NfeD1b N-terminal" evidence="9">
    <location>
        <begin position="37"/>
        <end position="200"/>
    </location>
</feature>
<keyword evidence="3 5" id="KW-1133">Transmembrane helix</keyword>
<accession>A0A445N292</accession>
<evidence type="ECO:0000256" key="4">
    <source>
        <dbReference type="ARBA" id="ARBA00023136"/>
    </source>
</evidence>
<evidence type="ECO:0000259" key="7">
    <source>
        <dbReference type="Pfam" id="PF01957"/>
    </source>
</evidence>
<sequence length="435" mass="45903">MVRLLTVFCSLLTFVILSVNPISSTPSLAATKGGALIIEVEGAISPATASYVTRGLAEAKTTGAAIAVIRLDTPGGLGSSMRTIVKEILNSPVPVIVYVSPRGAGAASAGVMITVAGHLAAMAPGTNIGAAHPVSAGGKDIEGSMSEKVVNDMASYGRGIAEDRGKNGQWVERAIRESVSITAEEALKLNVIDIIAKDTEELLRLADGKEVTLSSGKITLKTKELNLIYFKSDLRDQILKTISDPNIAYILMMIGLAGLYFELAHPGVILPGVIGGISLILAFYSLQTLPVNYAGLLLIALAIIFFIAEIKVASYGMLSIGGLISLIIGSIMLFEDMNVPLRIILPTVILVGGFFIIVAGLAFKAQRARPMSGMEGLLGEVGVVREPIDPEGLVFVHGEYWRAKAGEKIVEGENVVVEGVHGLVLNVRRANRHEL</sequence>
<proteinExistence type="predicted"/>
<feature type="signal peptide" evidence="6">
    <location>
        <begin position="1"/>
        <end position="29"/>
    </location>
</feature>
<evidence type="ECO:0000313" key="10">
    <source>
        <dbReference type="EMBL" id="SPD75806.1"/>
    </source>
</evidence>
<evidence type="ECO:0000256" key="5">
    <source>
        <dbReference type="SAM" id="Phobius"/>
    </source>
</evidence>
<dbReference type="Pfam" id="PF25145">
    <property type="entry name" value="NfeD1b_N"/>
    <property type="match status" value="1"/>
</dbReference>
<feature type="transmembrane region" description="Helical" evidence="5">
    <location>
        <begin position="340"/>
        <end position="363"/>
    </location>
</feature>
<feature type="domain" description="NfeD integral membrane" evidence="8">
    <location>
        <begin position="246"/>
        <end position="359"/>
    </location>
</feature>
<dbReference type="SUPFAM" id="SSF141322">
    <property type="entry name" value="NfeD domain-like"/>
    <property type="match status" value="1"/>
</dbReference>
<keyword evidence="2 5" id="KW-0812">Transmembrane</keyword>
<organism evidence="10">
    <name type="scientific">uncultured Desulfobacterium sp</name>
    <dbReference type="NCBI Taxonomy" id="201089"/>
    <lineage>
        <taxon>Bacteria</taxon>
        <taxon>Pseudomonadati</taxon>
        <taxon>Thermodesulfobacteriota</taxon>
        <taxon>Desulfobacteria</taxon>
        <taxon>Desulfobacterales</taxon>
        <taxon>Desulfobacteriaceae</taxon>
        <taxon>Desulfobacterium</taxon>
        <taxon>environmental samples</taxon>
    </lineage>
</organism>
<comment type="subcellular location">
    <subcellularLocation>
        <location evidence="1">Membrane</location>
        <topology evidence="1">Multi-pass membrane protein</topology>
    </subcellularLocation>
</comment>
<reference evidence="10" key="1">
    <citation type="submission" date="2018-01" db="EMBL/GenBank/DDBJ databases">
        <authorList>
            <person name="Regsiter A."/>
            <person name="William W."/>
        </authorList>
    </citation>
    <scope>NUCLEOTIDE SEQUENCE</scope>
    <source>
        <strain evidence="10">TRIP AH-1</strain>
    </source>
</reference>
<feature type="transmembrane region" description="Helical" evidence="5">
    <location>
        <begin position="315"/>
        <end position="334"/>
    </location>
</feature>
<evidence type="ECO:0000256" key="1">
    <source>
        <dbReference type="ARBA" id="ARBA00004141"/>
    </source>
</evidence>
<dbReference type="Pfam" id="PF01957">
    <property type="entry name" value="NfeD"/>
    <property type="match status" value="1"/>
</dbReference>
<feature type="transmembrane region" description="Helical" evidence="5">
    <location>
        <begin position="291"/>
        <end position="308"/>
    </location>
</feature>
<feature type="domain" description="NfeD-like C-terminal" evidence="7">
    <location>
        <begin position="375"/>
        <end position="429"/>
    </location>
</feature>
<feature type="chain" id="PRO_5019019436" evidence="6">
    <location>
        <begin position="30"/>
        <end position="435"/>
    </location>
</feature>
<dbReference type="Pfam" id="PF24961">
    <property type="entry name" value="NfeD_membrane"/>
    <property type="match status" value="1"/>
</dbReference>
<evidence type="ECO:0000259" key="9">
    <source>
        <dbReference type="Pfam" id="PF25145"/>
    </source>
</evidence>
<dbReference type="InterPro" id="IPR002810">
    <property type="entry name" value="NfeD-like_C"/>
</dbReference>
<protein>
    <submittedName>
        <fullName evidence="10">Uncharacterized protein</fullName>
    </submittedName>
</protein>
<dbReference type="PANTHER" id="PTHR33507">
    <property type="entry name" value="INNER MEMBRANE PROTEIN YBBJ"/>
    <property type="match status" value="1"/>
</dbReference>
<dbReference type="InterPro" id="IPR052165">
    <property type="entry name" value="Membrane_assoc_protease"/>
</dbReference>
<keyword evidence="6" id="KW-0732">Signal</keyword>
<name>A0A445N292_9BACT</name>
<gene>
    <name evidence="10" type="ORF">PITCH_A760016</name>
</gene>
<dbReference type="GO" id="GO:0016020">
    <property type="term" value="C:membrane"/>
    <property type="evidence" value="ECO:0007669"/>
    <property type="project" value="UniProtKB-SubCell"/>
</dbReference>